<evidence type="ECO:0000313" key="2">
    <source>
        <dbReference type="Proteomes" id="UP000887013"/>
    </source>
</evidence>
<evidence type="ECO:0000313" key="1">
    <source>
        <dbReference type="EMBL" id="GFU22371.1"/>
    </source>
</evidence>
<reference evidence="1" key="1">
    <citation type="submission" date="2020-08" db="EMBL/GenBank/DDBJ databases">
        <title>Multicomponent nature underlies the extraordinary mechanical properties of spider dragline silk.</title>
        <authorList>
            <person name="Kono N."/>
            <person name="Nakamura H."/>
            <person name="Mori M."/>
            <person name="Yoshida Y."/>
            <person name="Ohtoshi R."/>
            <person name="Malay A.D."/>
            <person name="Moran D.A.P."/>
            <person name="Tomita M."/>
            <person name="Numata K."/>
            <person name="Arakawa K."/>
        </authorList>
    </citation>
    <scope>NUCLEOTIDE SEQUENCE</scope>
</reference>
<dbReference type="GO" id="GO:0003676">
    <property type="term" value="F:nucleic acid binding"/>
    <property type="evidence" value="ECO:0007669"/>
    <property type="project" value="InterPro"/>
</dbReference>
<dbReference type="EMBL" id="BMAW01127715">
    <property type="protein sequence ID" value="GFU22371.1"/>
    <property type="molecule type" value="Genomic_DNA"/>
</dbReference>
<dbReference type="InterPro" id="IPR036397">
    <property type="entry name" value="RNaseH_sf"/>
</dbReference>
<protein>
    <submittedName>
        <fullName evidence="1">Uncharacterized protein</fullName>
    </submittedName>
</protein>
<dbReference type="AlphaFoldDB" id="A0A8X6QMI2"/>
<accession>A0A8X6QMI2</accession>
<dbReference type="Gene3D" id="3.30.420.10">
    <property type="entry name" value="Ribonuclease H-like superfamily/Ribonuclease H"/>
    <property type="match status" value="1"/>
</dbReference>
<organism evidence="1 2">
    <name type="scientific">Nephila pilipes</name>
    <name type="common">Giant wood spider</name>
    <name type="synonym">Nephila maculata</name>
    <dbReference type="NCBI Taxonomy" id="299642"/>
    <lineage>
        <taxon>Eukaryota</taxon>
        <taxon>Metazoa</taxon>
        <taxon>Ecdysozoa</taxon>
        <taxon>Arthropoda</taxon>
        <taxon>Chelicerata</taxon>
        <taxon>Arachnida</taxon>
        <taxon>Araneae</taxon>
        <taxon>Araneomorphae</taxon>
        <taxon>Entelegynae</taxon>
        <taxon>Araneoidea</taxon>
        <taxon>Nephilidae</taxon>
        <taxon>Nephila</taxon>
    </lineage>
</organism>
<comment type="caution">
    <text evidence="1">The sequence shown here is derived from an EMBL/GenBank/DDBJ whole genome shotgun (WGS) entry which is preliminary data.</text>
</comment>
<dbReference type="Proteomes" id="UP000887013">
    <property type="component" value="Unassembled WGS sequence"/>
</dbReference>
<dbReference type="OrthoDB" id="6437182at2759"/>
<keyword evidence="2" id="KW-1185">Reference proteome</keyword>
<sequence length="130" mass="14795">MSFRFFLSPQDGRISVNKHRGMHIASLHSTSPDEPIIWSNVWGTIEYMSLLPLPLLWPARSRDLSPIENIQSMVAERLAYHHKPVTTVDELSHRVETAWAVLLNMATNLLDSMPRHITAVIAARESYSGY</sequence>
<name>A0A8X6QMI2_NEPPI</name>
<proteinExistence type="predicted"/>
<gene>
    <name evidence="1" type="ORF">NPIL_213011</name>
</gene>